<feature type="region of interest" description="Disordered" evidence="1">
    <location>
        <begin position="51"/>
        <end position="90"/>
    </location>
</feature>
<reference evidence="3" key="4">
    <citation type="submission" date="2019-03" db="EMBL/GenBank/DDBJ databases">
        <authorList>
            <person name="Huang Y."/>
        </authorList>
    </citation>
    <scope>NUCLEOTIDE SEQUENCE</scope>
    <source>
        <strain evidence="3">JCM 16608</strain>
    </source>
</reference>
<dbReference type="Proteomes" id="UP000630594">
    <property type="component" value="Unassembled WGS sequence"/>
</dbReference>
<evidence type="ECO:0000313" key="2">
    <source>
        <dbReference type="EMBL" id="GGD08448.1"/>
    </source>
</evidence>
<evidence type="ECO:0000313" key="4">
    <source>
        <dbReference type="Proteomes" id="UP000297025"/>
    </source>
</evidence>
<dbReference type="AlphaFoldDB" id="A0A4P7UBF4"/>
<gene>
    <name evidence="3" type="ORF">E2C04_01865</name>
    <name evidence="2" type="ORF">GCM10007231_04140</name>
</gene>
<accession>A0A4P7UBF4</accession>
<sequence>MDTTTYTLDTALMERHRAMWATGDDPRVAARSSRRSARCLSTPWTYAPANASWTSRRAPATRPPGPPSGPVGDRELRGQRGELAGRDGGSVRVVGGLALPQLHGRDLLGRPQPAVRLGLEAAGQRTGRSCLRDQARVLGGGQVEALQDPQVHGWSFDVGRRGLPA</sequence>
<dbReference type="KEGG" id="ndp:E2C04_01865"/>
<dbReference type="EMBL" id="BMCK01000001">
    <property type="protein sequence ID" value="GGD08448.1"/>
    <property type="molecule type" value="Genomic_DNA"/>
</dbReference>
<dbReference type="EMBL" id="CP038462">
    <property type="protein sequence ID" value="QCC76269.1"/>
    <property type="molecule type" value="Genomic_DNA"/>
</dbReference>
<proteinExistence type="predicted"/>
<keyword evidence="5" id="KW-1185">Reference proteome</keyword>
<reference evidence="2" key="5">
    <citation type="submission" date="2024-05" db="EMBL/GenBank/DDBJ databases">
        <authorList>
            <person name="Sun Q."/>
            <person name="Sedlacek I."/>
        </authorList>
    </citation>
    <scope>NUCLEOTIDE SEQUENCE</scope>
    <source>
        <strain evidence="2">CCM 7403</strain>
    </source>
</reference>
<evidence type="ECO:0000256" key="1">
    <source>
        <dbReference type="SAM" id="MobiDB-lite"/>
    </source>
</evidence>
<feature type="compositionally biased region" description="Basic and acidic residues" evidence="1">
    <location>
        <begin position="72"/>
        <end position="85"/>
    </location>
</feature>
<dbReference type="Proteomes" id="UP000297025">
    <property type="component" value="Chromosome"/>
</dbReference>
<evidence type="ECO:0000313" key="5">
    <source>
        <dbReference type="Proteomes" id="UP000630594"/>
    </source>
</evidence>
<reference evidence="3 4" key="1">
    <citation type="journal article" date="2008" name="Int. J. Syst. Evol. Microbiol.">
        <title>Nocardioides daphniae sp. nov., isolated from Daphnia cucullata (Crustacea: Cladocera).</title>
        <authorList>
            <person name="Toth E.M."/>
            <person name="Keki Z."/>
            <person name="Homonnay Z.G."/>
            <person name="Borsodi A.K."/>
            <person name="Marialigeti K."/>
            <person name="Schumann P."/>
        </authorList>
    </citation>
    <scope>NUCLEOTIDE SEQUENCE [LARGE SCALE GENOMIC DNA]</scope>
    <source>
        <strain evidence="3 4">JCM 16608</strain>
    </source>
</reference>
<organism evidence="3 4">
    <name type="scientific">Nocardioides daphniae</name>
    <dbReference type="NCBI Taxonomy" id="402297"/>
    <lineage>
        <taxon>Bacteria</taxon>
        <taxon>Bacillati</taxon>
        <taxon>Actinomycetota</taxon>
        <taxon>Actinomycetes</taxon>
        <taxon>Propionibacteriales</taxon>
        <taxon>Nocardioidaceae</taxon>
        <taxon>Nocardioides</taxon>
    </lineage>
</organism>
<protein>
    <submittedName>
        <fullName evidence="3">Uncharacterized protein</fullName>
    </submittedName>
</protein>
<name>A0A4P7UBF4_9ACTN</name>
<reference evidence="5" key="3">
    <citation type="journal article" date="2019" name="Int. J. Syst. Evol. Microbiol.">
        <title>The Global Catalogue of Microorganisms (GCM) 10K type strain sequencing project: providing services to taxonomists for standard genome sequencing and annotation.</title>
        <authorList>
            <consortium name="The Broad Institute Genomics Platform"/>
            <consortium name="The Broad Institute Genome Sequencing Center for Infectious Disease"/>
            <person name="Wu L."/>
            <person name="Ma J."/>
        </authorList>
    </citation>
    <scope>NUCLEOTIDE SEQUENCE [LARGE SCALE GENOMIC DNA]</scope>
    <source>
        <strain evidence="5">CCM 7403</strain>
    </source>
</reference>
<reference evidence="2" key="2">
    <citation type="journal article" date="2014" name="Int. J. Syst. Evol. Microbiol.">
        <title>Complete genome of a new Firmicutes species belonging to the dominant human colonic microbiota ('Ruminococcus bicirculans') reveals two chromosomes and a selective capacity to utilize plant glucans.</title>
        <authorList>
            <consortium name="NISC Comparative Sequencing Program"/>
            <person name="Wegmann U."/>
            <person name="Louis P."/>
            <person name="Goesmann A."/>
            <person name="Henrissat B."/>
            <person name="Duncan S.H."/>
            <person name="Flint H.J."/>
        </authorList>
    </citation>
    <scope>NUCLEOTIDE SEQUENCE</scope>
    <source>
        <strain evidence="2">CCM 7403</strain>
    </source>
</reference>
<evidence type="ECO:0000313" key="3">
    <source>
        <dbReference type="EMBL" id="QCC76269.1"/>
    </source>
</evidence>